<keyword evidence="1" id="KW-0472">Membrane</keyword>
<proteinExistence type="predicted"/>
<evidence type="ECO:0000313" key="3">
    <source>
        <dbReference type="Proteomes" id="UP000429484"/>
    </source>
</evidence>
<reference evidence="2 3" key="1">
    <citation type="journal article" date="2013" name="Genome Biol.">
        <title>Comparative genomics of the core and accessory genomes of 48 Sinorhizobium strains comprising five genospecies.</title>
        <authorList>
            <person name="Sugawara M."/>
            <person name="Epstein B."/>
            <person name="Badgley B.D."/>
            <person name="Unno T."/>
            <person name="Xu L."/>
            <person name="Reese J."/>
            <person name="Gyaneshwar P."/>
            <person name="Denny R."/>
            <person name="Mudge J."/>
            <person name="Bharti A.K."/>
            <person name="Farmer A.D."/>
            <person name="May G.D."/>
            <person name="Woodward J.E."/>
            <person name="Medigue C."/>
            <person name="Vallenet D."/>
            <person name="Lajus A."/>
            <person name="Rouy Z."/>
            <person name="Martinez-Vaz B."/>
            <person name="Tiffin P."/>
            <person name="Young N.D."/>
            <person name="Sadowsky M.J."/>
        </authorList>
    </citation>
    <scope>NUCLEOTIDE SEQUENCE [LARGE SCALE GENOMIC DNA]</scope>
    <source>
        <strain evidence="2 3">N6B1</strain>
    </source>
</reference>
<name>A0AAW9TVD1_RHIML</name>
<feature type="transmembrane region" description="Helical" evidence="1">
    <location>
        <begin position="20"/>
        <end position="47"/>
    </location>
</feature>
<evidence type="ECO:0000313" key="2">
    <source>
        <dbReference type="EMBL" id="MQW35994.1"/>
    </source>
</evidence>
<gene>
    <name evidence="2" type="ORF">GHK53_25310</name>
</gene>
<dbReference type="Proteomes" id="UP000429484">
    <property type="component" value="Unassembled WGS sequence"/>
</dbReference>
<organism evidence="2 3">
    <name type="scientific">Rhizobium meliloti</name>
    <name type="common">Ensifer meliloti</name>
    <name type="synonym">Sinorhizobium meliloti</name>
    <dbReference type="NCBI Taxonomy" id="382"/>
    <lineage>
        <taxon>Bacteria</taxon>
        <taxon>Pseudomonadati</taxon>
        <taxon>Pseudomonadota</taxon>
        <taxon>Alphaproteobacteria</taxon>
        <taxon>Hyphomicrobiales</taxon>
        <taxon>Rhizobiaceae</taxon>
        <taxon>Sinorhizobium/Ensifer group</taxon>
        <taxon>Sinorhizobium</taxon>
    </lineage>
</organism>
<comment type="caution">
    <text evidence="2">The sequence shown here is derived from an EMBL/GenBank/DDBJ whole genome shotgun (WGS) entry which is preliminary data.</text>
</comment>
<dbReference type="AlphaFoldDB" id="A0AAW9TVD1"/>
<keyword evidence="1" id="KW-0812">Transmembrane</keyword>
<accession>A0AAW9TVD1</accession>
<dbReference type="EMBL" id="WISR01000206">
    <property type="protein sequence ID" value="MQW35994.1"/>
    <property type="molecule type" value="Genomic_DNA"/>
</dbReference>
<dbReference type="RefSeq" id="WP_014529448.1">
    <property type="nucleotide sequence ID" value="NZ_BJNJ01000022.1"/>
</dbReference>
<keyword evidence="1" id="KW-1133">Transmembrane helix</keyword>
<protein>
    <submittedName>
        <fullName evidence="2">Uncharacterized protein</fullName>
    </submittedName>
</protein>
<sequence length="60" mass="6536">MRANYRPRPRPLGTDTARDALAHGIGWVTLYGAVSAWSLALMSFLVFGGKKAMQAEALSR</sequence>
<evidence type="ECO:0000256" key="1">
    <source>
        <dbReference type="SAM" id="Phobius"/>
    </source>
</evidence>